<keyword evidence="1" id="KW-0812">Transmembrane</keyword>
<dbReference type="Proteomes" id="UP000074850">
    <property type="component" value="Unassembled WGS sequence"/>
</dbReference>
<proteinExistence type="predicted"/>
<evidence type="ECO:0000313" key="2">
    <source>
        <dbReference type="EMBL" id="CYV19391.1"/>
    </source>
</evidence>
<dbReference type="AlphaFoldDB" id="A0A0Z8KA76"/>
<feature type="transmembrane region" description="Helical" evidence="1">
    <location>
        <begin position="12"/>
        <end position="37"/>
    </location>
</feature>
<name>A0A0Z8KA76_STRSU</name>
<accession>A0A0Z8KA76</accession>
<protein>
    <submittedName>
        <fullName evidence="2">Membrane protein</fullName>
    </submittedName>
</protein>
<dbReference type="Pfam" id="PF13253">
    <property type="entry name" value="DUF4044"/>
    <property type="match status" value="1"/>
</dbReference>
<gene>
    <name evidence="2" type="ORF">ERS132426_00495</name>
</gene>
<organism evidence="2 3">
    <name type="scientific">Streptococcus suis</name>
    <dbReference type="NCBI Taxonomy" id="1307"/>
    <lineage>
        <taxon>Bacteria</taxon>
        <taxon>Bacillati</taxon>
        <taxon>Bacillota</taxon>
        <taxon>Bacilli</taxon>
        <taxon>Lactobacillales</taxon>
        <taxon>Streptococcaceae</taxon>
        <taxon>Streptococcus</taxon>
    </lineage>
</organism>
<dbReference type="OrthoDB" id="9792160at2"/>
<dbReference type="RefSeq" id="WP_044759484.1">
    <property type="nucleotide sequence ID" value="NZ_CEFC01000025.1"/>
</dbReference>
<sequence length="42" mass="4628">MAFGEVKHKKTFFEKVTIIIVIVMVLVTLAGLILPAINALMN</sequence>
<evidence type="ECO:0000256" key="1">
    <source>
        <dbReference type="SAM" id="Phobius"/>
    </source>
</evidence>
<dbReference type="EMBL" id="FIHM01000005">
    <property type="protein sequence ID" value="CYV19391.1"/>
    <property type="molecule type" value="Genomic_DNA"/>
</dbReference>
<keyword evidence="1" id="KW-0472">Membrane</keyword>
<reference evidence="2 3" key="1">
    <citation type="submission" date="2016-02" db="EMBL/GenBank/DDBJ databases">
        <authorList>
            <consortium name="Pathogen Informatics"/>
        </authorList>
    </citation>
    <scope>NUCLEOTIDE SEQUENCE [LARGE SCALE GENOMIC DNA]</scope>
    <source>
        <strain evidence="2 3">LSS64</strain>
    </source>
</reference>
<evidence type="ECO:0000313" key="3">
    <source>
        <dbReference type="Proteomes" id="UP000074850"/>
    </source>
</evidence>
<keyword evidence="1" id="KW-1133">Transmembrane helix</keyword>
<dbReference type="InterPro" id="IPR025270">
    <property type="entry name" value="DUF4044"/>
</dbReference>